<evidence type="ECO:0000313" key="3">
    <source>
        <dbReference type="Proteomes" id="UP001321749"/>
    </source>
</evidence>
<feature type="domain" description="Heterokaryon incompatibility" evidence="1">
    <location>
        <begin position="214"/>
        <end position="364"/>
    </location>
</feature>
<name>A0AAV9HAF3_9PEZI</name>
<evidence type="ECO:0000259" key="1">
    <source>
        <dbReference type="Pfam" id="PF06985"/>
    </source>
</evidence>
<evidence type="ECO:0000313" key="2">
    <source>
        <dbReference type="EMBL" id="KAK4457638.1"/>
    </source>
</evidence>
<dbReference type="Proteomes" id="UP001321749">
    <property type="component" value="Unassembled WGS sequence"/>
</dbReference>
<dbReference type="PANTHER" id="PTHR33112">
    <property type="entry name" value="DOMAIN PROTEIN, PUTATIVE-RELATED"/>
    <property type="match status" value="1"/>
</dbReference>
<proteinExistence type="predicted"/>
<dbReference type="AlphaFoldDB" id="A0AAV9HAF3"/>
<dbReference type="EMBL" id="MU865104">
    <property type="protein sequence ID" value="KAK4457638.1"/>
    <property type="molecule type" value="Genomic_DNA"/>
</dbReference>
<dbReference type="Pfam" id="PF06985">
    <property type="entry name" value="HET"/>
    <property type="match status" value="1"/>
</dbReference>
<reference evidence="2" key="2">
    <citation type="submission" date="2023-06" db="EMBL/GenBank/DDBJ databases">
        <authorList>
            <consortium name="Lawrence Berkeley National Laboratory"/>
            <person name="Mondo S.J."/>
            <person name="Hensen N."/>
            <person name="Bonometti L."/>
            <person name="Westerberg I."/>
            <person name="Brannstrom I.O."/>
            <person name="Guillou S."/>
            <person name="Cros-Aarteil S."/>
            <person name="Calhoun S."/>
            <person name="Haridas S."/>
            <person name="Kuo A."/>
            <person name="Pangilinan J."/>
            <person name="Riley R."/>
            <person name="Labutti K."/>
            <person name="Andreopoulos B."/>
            <person name="Lipzen A."/>
            <person name="Chen C."/>
            <person name="Yanf M."/>
            <person name="Daum C."/>
            <person name="Ng V."/>
            <person name="Clum A."/>
            <person name="Steindorff A."/>
            <person name="Ohm R."/>
            <person name="Martin F."/>
            <person name="Silar P."/>
            <person name="Natvig D."/>
            <person name="Lalanne C."/>
            <person name="Gautier V."/>
            <person name="Ament-Velasquez S.L."/>
            <person name="Kruys A."/>
            <person name="Hutchinson M.I."/>
            <person name="Powell A.J."/>
            <person name="Barry K."/>
            <person name="Miller A.N."/>
            <person name="Grigoriev I.V."/>
            <person name="Debuchy R."/>
            <person name="Gladieux P."/>
            <person name="Thoren M.H."/>
            <person name="Johannesson H."/>
        </authorList>
    </citation>
    <scope>NUCLEOTIDE SEQUENCE</scope>
    <source>
        <strain evidence="2">PSN324</strain>
    </source>
</reference>
<protein>
    <submittedName>
        <fullName evidence="2">Heterokaryon incompatibility protein-domain-containing protein</fullName>
    </submittedName>
</protein>
<gene>
    <name evidence="2" type="ORF">QBC42DRAFT_350293</name>
</gene>
<dbReference type="InterPro" id="IPR010730">
    <property type="entry name" value="HET"/>
</dbReference>
<comment type="caution">
    <text evidence="2">The sequence shown here is derived from an EMBL/GenBank/DDBJ whole genome shotgun (WGS) entry which is preliminary data.</text>
</comment>
<accession>A0AAV9HAF3</accession>
<organism evidence="2 3">
    <name type="scientific">Cladorrhinum samala</name>
    <dbReference type="NCBI Taxonomy" id="585594"/>
    <lineage>
        <taxon>Eukaryota</taxon>
        <taxon>Fungi</taxon>
        <taxon>Dikarya</taxon>
        <taxon>Ascomycota</taxon>
        <taxon>Pezizomycotina</taxon>
        <taxon>Sordariomycetes</taxon>
        <taxon>Sordariomycetidae</taxon>
        <taxon>Sordariales</taxon>
        <taxon>Podosporaceae</taxon>
        <taxon>Cladorrhinum</taxon>
    </lineage>
</organism>
<reference evidence="2" key="1">
    <citation type="journal article" date="2023" name="Mol. Phylogenet. Evol.">
        <title>Genome-scale phylogeny and comparative genomics of the fungal order Sordariales.</title>
        <authorList>
            <person name="Hensen N."/>
            <person name="Bonometti L."/>
            <person name="Westerberg I."/>
            <person name="Brannstrom I.O."/>
            <person name="Guillou S."/>
            <person name="Cros-Aarteil S."/>
            <person name="Calhoun S."/>
            <person name="Haridas S."/>
            <person name="Kuo A."/>
            <person name="Mondo S."/>
            <person name="Pangilinan J."/>
            <person name="Riley R."/>
            <person name="LaButti K."/>
            <person name="Andreopoulos B."/>
            <person name="Lipzen A."/>
            <person name="Chen C."/>
            <person name="Yan M."/>
            <person name="Daum C."/>
            <person name="Ng V."/>
            <person name="Clum A."/>
            <person name="Steindorff A."/>
            <person name="Ohm R.A."/>
            <person name="Martin F."/>
            <person name="Silar P."/>
            <person name="Natvig D.O."/>
            <person name="Lalanne C."/>
            <person name="Gautier V."/>
            <person name="Ament-Velasquez S.L."/>
            <person name="Kruys A."/>
            <person name="Hutchinson M.I."/>
            <person name="Powell A.J."/>
            <person name="Barry K."/>
            <person name="Miller A.N."/>
            <person name="Grigoriev I.V."/>
            <person name="Debuchy R."/>
            <person name="Gladieux P."/>
            <person name="Hiltunen Thoren M."/>
            <person name="Johannesson H."/>
        </authorList>
    </citation>
    <scope>NUCLEOTIDE SEQUENCE</scope>
    <source>
        <strain evidence="2">PSN324</strain>
    </source>
</reference>
<dbReference type="PANTHER" id="PTHR33112:SF10">
    <property type="entry name" value="TOL"/>
    <property type="match status" value="1"/>
</dbReference>
<sequence>MVPAPALCERCQRFDIHAFGKAVNGTCCAPFVDISEATQSGCMFCILVAKKLGSVSRGKWSWMDIIVPRGIDLSAIRGGRELLGQDSSTPSRLPLQIGRLDVYAQNWGATSGRGKRLFFLRVAADAGTPADISKDVTGTLLTRSFSLADMQAVKAWYETCWEKHEACRLSLSGSDSIDPREARLPARLVKVEYLSGEGKVSLSLCETEGALGSYVAISHRWDAFTQQTQTTNANYACRVRRSLYQDAGMIAHHLGISYLWIDSLCIIQDDDDDWKRESVRMTDYYQRAWLTIVATTTSDDGRLLGTELEASQVPTIVQLPYRDSNGQQKGHFYVQASSDSELEDDYNRFVRYCELQGRGWVFQEIMLSRRTLTFSRTGVYMTCQTKAPVNLQGDSVESLSTFRIAGSVHDILRTWELSMTRYSRLSFTQFEKDHFVALAGVAKEFKRALESASGHHVQLSFGHLFVWVSAEGAKGPLRGLLWQQSGSQRNGPQLQHQRVRLSDLPTWSWASVAIRWEETRNLTGLKVEWSGDTIPDDQALCSINGLLSLNSLHATQPPLTTEPGFESGDQTYRDFQVVKIRGRLHQVRIHGFFPTGDMRATAAKLTYREPWMAIVTNLWRQVTLVGPEPEYTIGWASVEHPDYQENNQTEAFPATVYALFVFSLPGMRGGLGWGNLSGRQTAFEVLLLRPATSQTDLGPGSHCCYERVGMGRLCGNEAEACFKAAQDTDIFLF</sequence>
<keyword evidence="3" id="KW-1185">Reference proteome</keyword>